<dbReference type="Proteomes" id="UP000193623">
    <property type="component" value="Unassembled WGS sequence"/>
</dbReference>
<evidence type="ECO:0000256" key="1">
    <source>
        <dbReference type="SAM" id="SignalP"/>
    </source>
</evidence>
<proteinExistence type="predicted"/>
<keyword evidence="1" id="KW-0732">Signal</keyword>
<organism evidence="2 3">
    <name type="scientific">Pseudooctadecabacter jejudonensis</name>
    <dbReference type="NCBI Taxonomy" id="1391910"/>
    <lineage>
        <taxon>Bacteria</taxon>
        <taxon>Pseudomonadati</taxon>
        <taxon>Pseudomonadota</taxon>
        <taxon>Alphaproteobacteria</taxon>
        <taxon>Rhodobacterales</taxon>
        <taxon>Paracoccaceae</taxon>
        <taxon>Pseudooctadecabacter</taxon>
    </lineage>
</organism>
<accession>A0A1Y5SX09</accession>
<evidence type="ECO:0000313" key="3">
    <source>
        <dbReference type="Proteomes" id="UP000193623"/>
    </source>
</evidence>
<keyword evidence="3" id="KW-1185">Reference proteome</keyword>
<dbReference type="AlphaFoldDB" id="A0A1Y5SX09"/>
<dbReference type="EMBL" id="FWFT01000004">
    <property type="protein sequence ID" value="SLN48492.1"/>
    <property type="molecule type" value="Genomic_DNA"/>
</dbReference>
<protein>
    <submittedName>
        <fullName evidence="2">Uncharacterized protein</fullName>
    </submittedName>
</protein>
<dbReference type="RefSeq" id="WP_159453145.1">
    <property type="nucleotide sequence ID" value="NZ_FWFT01000004.1"/>
</dbReference>
<feature type="signal peptide" evidence="1">
    <location>
        <begin position="1"/>
        <end position="26"/>
    </location>
</feature>
<feature type="chain" id="PRO_5012102274" evidence="1">
    <location>
        <begin position="27"/>
        <end position="49"/>
    </location>
</feature>
<name>A0A1Y5SX09_9RHOB</name>
<evidence type="ECO:0000313" key="2">
    <source>
        <dbReference type="EMBL" id="SLN48492.1"/>
    </source>
</evidence>
<sequence>MKHLRNAVGGLFTAAAVLTAPLVANAQIYAGETAGVGDPVHTMFVAFAN</sequence>
<gene>
    <name evidence="2" type="ORF">PSJ8397_02485</name>
</gene>
<reference evidence="2 3" key="1">
    <citation type="submission" date="2017-03" db="EMBL/GenBank/DDBJ databases">
        <authorList>
            <person name="Afonso C.L."/>
            <person name="Miller P.J."/>
            <person name="Scott M.A."/>
            <person name="Spackman E."/>
            <person name="Goraichik I."/>
            <person name="Dimitrov K.M."/>
            <person name="Suarez D.L."/>
            <person name="Swayne D.E."/>
        </authorList>
    </citation>
    <scope>NUCLEOTIDE SEQUENCE [LARGE SCALE GENOMIC DNA]</scope>
    <source>
        <strain evidence="2 3">CECT 8397</strain>
    </source>
</reference>